<dbReference type="OMA" id="EYNARIM"/>
<reference evidence="4 5" key="1">
    <citation type="submission" date="2016-02" db="EMBL/GenBank/DDBJ databases">
        <title>Biosynthesis of antibiotic leucinostatins and their inhibition on Phytophthora in bio-control Purpureocillium lilacinum.</title>
        <authorList>
            <person name="Wang G."/>
            <person name="Liu Z."/>
            <person name="Lin R."/>
            <person name="Li E."/>
            <person name="Mao Z."/>
            <person name="Ling J."/>
            <person name="Yin W."/>
            <person name="Xie B."/>
        </authorList>
    </citation>
    <scope>NUCLEOTIDE SEQUENCE [LARGE SCALE GENOMIC DNA]</scope>
    <source>
        <strain evidence="4">PLFJ-1</strain>
    </source>
</reference>
<proteinExistence type="inferred from homology"/>
<feature type="domain" description="Beta-lactamase-related" evidence="3">
    <location>
        <begin position="16"/>
        <end position="265"/>
    </location>
</feature>
<sequence length="302" mass="33243">MGYSGEKPTLQPPVVEITLEMLLTHSSGYVYHFLDQYVSRWYTASASHKKNNCQRVEQAFNYPLGFQPGGGWQYGPGLGWAGRVVERITDSTLDDYVHEHILRPLGIIKAQFYPVTRDDLRDHLVDLNPQDPQCLGKAVLGGDGALNKYTKGAFGGHGLSMAGVDFVKVLRSLLANDGMLLKPSTVDSMFLEYLRPCAELSLQKVLSGELGTFFRADPAVEIGTSHGLGGLLTLEDIAGGYGKSTLTWAGSLTIAWFVDRKHDLCGIGAIQPSLPIRGSGTILGLKETLYRDIYAKHREWKR</sequence>
<evidence type="ECO:0000313" key="5">
    <source>
        <dbReference type="Proteomes" id="UP000078340"/>
    </source>
</evidence>
<organism evidence="4 5">
    <name type="scientific">Purpureocillium lilacinum</name>
    <name type="common">Paecilomyces lilacinus</name>
    <dbReference type="NCBI Taxonomy" id="33203"/>
    <lineage>
        <taxon>Eukaryota</taxon>
        <taxon>Fungi</taxon>
        <taxon>Dikarya</taxon>
        <taxon>Ascomycota</taxon>
        <taxon>Pezizomycotina</taxon>
        <taxon>Sordariomycetes</taxon>
        <taxon>Hypocreomycetidae</taxon>
        <taxon>Hypocreales</taxon>
        <taxon>Ophiocordycipitaceae</taxon>
        <taxon>Purpureocillium</taxon>
    </lineage>
</organism>
<gene>
    <name evidence="4" type="ORF">VFPFJ_06513</name>
</gene>
<name>A0A179HKV1_PURLI</name>
<dbReference type="STRING" id="33203.A0A179HKV1"/>
<dbReference type="InterPro" id="IPR001466">
    <property type="entry name" value="Beta-lactam-related"/>
</dbReference>
<dbReference type="Proteomes" id="UP000078340">
    <property type="component" value="Unassembled WGS sequence"/>
</dbReference>
<evidence type="ECO:0000256" key="2">
    <source>
        <dbReference type="ARBA" id="ARBA00022801"/>
    </source>
</evidence>
<protein>
    <submittedName>
        <fullName evidence="4">Transesterase protein</fullName>
    </submittedName>
</protein>
<dbReference type="GO" id="GO:0016787">
    <property type="term" value="F:hydrolase activity"/>
    <property type="evidence" value="ECO:0007669"/>
    <property type="project" value="UniProtKB-KW"/>
</dbReference>
<comment type="similarity">
    <text evidence="1">Belongs to the class-A beta-lactamase family.</text>
</comment>
<dbReference type="EMBL" id="LSBI01000005">
    <property type="protein sequence ID" value="OAQ90100.1"/>
    <property type="molecule type" value="Genomic_DNA"/>
</dbReference>
<accession>A0A179HKV1</accession>
<keyword evidence="2" id="KW-0378">Hydrolase</keyword>
<dbReference type="AlphaFoldDB" id="A0A179HKV1"/>
<comment type="caution">
    <text evidence="4">The sequence shown here is derived from an EMBL/GenBank/DDBJ whole genome shotgun (WGS) entry which is preliminary data.</text>
</comment>
<evidence type="ECO:0000259" key="3">
    <source>
        <dbReference type="Pfam" id="PF00144"/>
    </source>
</evidence>
<dbReference type="Pfam" id="PF00144">
    <property type="entry name" value="Beta-lactamase"/>
    <property type="match status" value="1"/>
</dbReference>
<dbReference type="Gene3D" id="3.40.710.10">
    <property type="entry name" value="DD-peptidase/beta-lactamase superfamily"/>
    <property type="match status" value="1"/>
</dbReference>
<evidence type="ECO:0000313" key="4">
    <source>
        <dbReference type="EMBL" id="OAQ90100.1"/>
    </source>
</evidence>
<dbReference type="PANTHER" id="PTHR43283">
    <property type="entry name" value="BETA-LACTAMASE-RELATED"/>
    <property type="match status" value="1"/>
</dbReference>
<dbReference type="InterPro" id="IPR050789">
    <property type="entry name" value="Diverse_Enzym_Activities"/>
</dbReference>
<evidence type="ECO:0000256" key="1">
    <source>
        <dbReference type="ARBA" id="ARBA00009009"/>
    </source>
</evidence>
<dbReference type="PANTHER" id="PTHR43283:SF17">
    <property type="entry name" value="(LOVD), PUTATIVE (AFU_ORTHOLOGUE AFUA_5G00920)-RELATED"/>
    <property type="match status" value="1"/>
</dbReference>
<dbReference type="SUPFAM" id="SSF56601">
    <property type="entry name" value="beta-lactamase/transpeptidase-like"/>
    <property type="match status" value="1"/>
</dbReference>
<dbReference type="InterPro" id="IPR012338">
    <property type="entry name" value="Beta-lactam/transpept-like"/>
</dbReference>